<dbReference type="PANTHER" id="PTHR12537">
    <property type="entry name" value="RNA BINDING PROTEIN PUMILIO-RELATED"/>
    <property type="match status" value="1"/>
</dbReference>
<feature type="domain" description="PUM-HD" evidence="4">
    <location>
        <begin position="1"/>
        <end position="257"/>
    </location>
</feature>
<dbReference type="GO" id="GO:0030154">
    <property type="term" value="P:cell differentiation"/>
    <property type="evidence" value="ECO:0007669"/>
    <property type="project" value="UniProtKB-KW"/>
</dbReference>
<name>A0A914CN01_9BILA</name>
<accession>A0A914CN01</accession>
<keyword evidence="2" id="KW-0677">Repeat</keyword>
<dbReference type="Proteomes" id="UP000887540">
    <property type="component" value="Unplaced"/>
</dbReference>
<evidence type="ECO:0000256" key="1">
    <source>
        <dbReference type="ARBA" id="ARBA00022473"/>
    </source>
</evidence>
<dbReference type="PROSITE" id="PS50303">
    <property type="entry name" value="PUM_HD"/>
    <property type="match status" value="1"/>
</dbReference>
<evidence type="ECO:0000256" key="2">
    <source>
        <dbReference type="ARBA" id="ARBA00022737"/>
    </source>
</evidence>
<dbReference type="AlphaFoldDB" id="A0A914CN01"/>
<keyword evidence="3" id="KW-0221">Differentiation</keyword>
<keyword evidence="1" id="KW-0217">Developmental protein</keyword>
<evidence type="ECO:0000259" key="4">
    <source>
        <dbReference type="PROSITE" id="PS50303"/>
    </source>
</evidence>
<proteinExistence type="predicted"/>
<dbReference type="SMART" id="SM00025">
    <property type="entry name" value="Pumilio"/>
    <property type="match status" value="4"/>
</dbReference>
<dbReference type="GO" id="GO:0005634">
    <property type="term" value="C:nucleus"/>
    <property type="evidence" value="ECO:0007669"/>
    <property type="project" value="TreeGrafter"/>
</dbReference>
<organism evidence="5 6">
    <name type="scientific">Acrobeloides nanus</name>
    <dbReference type="NCBI Taxonomy" id="290746"/>
    <lineage>
        <taxon>Eukaryota</taxon>
        <taxon>Metazoa</taxon>
        <taxon>Ecdysozoa</taxon>
        <taxon>Nematoda</taxon>
        <taxon>Chromadorea</taxon>
        <taxon>Rhabditida</taxon>
        <taxon>Tylenchina</taxon>
        <taxon>Cephalobomorpha</taxon>
        <taxon>Cephaloboidea</taxon>
        <taxon>Cephalobidae</taxon>
        <taxon>Acrobeloides</taxon>
    </lineage>
</organism>
<dbReference type="Gene3D" id="1.25.10.10">
    <property type="entry name" value="Leucine-rich Repeat Variant"/>
    <property type="match status" value="1"/>
</dbReference>
<evidence type="ECO:0000313" key="6">
    <source>
        <dbReference type="WBParaSite" id="ACRNAN_scaffold12381.g27520.t1"/>
    </source>
</evidence>
<evidence type="ECO:0000313" key="5">
    <source>
        <dbReference type="Proteomes" id="UP000887540"/>
    </source>
</evidence>
<dbReference type="PANTHER" id="PTHR12537:SF112">
    <property type="entry name" value="FEM-3 MRNA-BINDING FACTOR 1-RELATED"/>
    <property type="match status" value="1"/>
</dbReference>
<evidence type="ECO:0000256" key="3">
    <source>
        <dbReference type="ARBA" id="ARBA00022782"/>
    </source>
</evidence>
<sequence>MSLFCTAAPKLAFNHLVFQPEEIVAICVNPATYHLIQKKIKCSASIESKYIIESITQNDTIFRHVMENKYGSLLVQDLLIKLAKSCESCTNVNSTTKGMVEFELLERLMAFIHRGADHFVKHETANFVIQTVLKTNFLRAHRKHIILNHIINNILDLSQEKHASNLVEVALMNSTPKCLEIFVNKHGRDALDVLMFNKYGNYVVQTLLKVLIYIRHGLFPGDPTWFDYLAKKIIKQSHSLLQYNSGKSILSHIEDEMGVRFTKKDLVPAQAYAQDKPLNIFYKTLDQMVAPVEINKSYALANAVPVAFYKSYERKHLIASCGSSIESSNSIVNESNESSCFLDSSGEADVNSFIDKLCI</sequence>
<dbReference type="InterPro" id="IPR001313">
    <property type="entry name" value="Pumilio_RNA-bd_rpt"/>
</dbReference>
<dbReference type="GO" id="GO:0010608">
    <property type="term" value="P:post-transcriptional regulation of gene expression"/>
    <property type="evidence" value="ECO:0007669"/>
    <property type="project" value="TreeGrafter"/>
</dbReference>
<dbReference type="InterPro" id="IPR016024">
    <property type="entry name" value="ARM-type_fold"/>
</dbReference>
<dbReference type="GO" id="GO:0003730">
    <property type="term" value="F:mRNA 3'-UTR binding"/>
    <property type="evidence" value="ECO:0007669"/>
    <property type="project" value="TreeGrafter"/>
</dbReference>
<dbReference type="InterPro" id="IPR033133">
    <property type="entry name" value="PUM-HD"/>
</dbReference>
<dbReference type="WBParaSite" id="ACRNAN_scaffold12381.g27520.t1">
    <property type="protein sequence ID" value="ACRNAN_scaffold12381.g27520.t1"/>
    <property type="gene ID" value="ACRNAN_scaffold12381.g27520"/>
</dbReference>
<dbReference type="GO" id="GO:0005737">
    <property type="term" value="C:cytoplasm"/>
    <property type="evidence" value="ECO:0007669"/>
    <property type="project" value="TreeGrafter"/>
</dbReference>
<dbReference type="SUPFAM" id="SSF48371">
    <property type="entry name" value="ARM repeat"/>
    <property type="match status" value="1"/>
</dbReference>
<reference evidence="6" key="1">
    <citation type="submission" date="2022-11" db="UniProtKB">
        <authorList>
            <consortium name="WormBaseParasite"/>
        </authorList>
    </citation>
    <scope>IDENTIFICATION</scope>
</reference>
<keyword evidence="5" id="KW-1185">Reference proteome</keyword>
<dbReference type="InterPro" id="IPR011989">
    <property type="entry name" value="ARM-like"/>
</dbReference>
<protein>
    <submittedName>
        <fullName evidence="6">PUM-HD domain-containing protein</fullName>
    </submittedName>
</protein>